<feature type="compositionally biased region" description="Basic and acidic residues" evidence="1">
    <location>
        <begin position="78"/>
        <end position="95"/>
    </location>
</feature>
<accession>A0ABS4SY27</accession>
<evidence type="ECO:0000313" key="2">
    <source>
        <dbReference type="EMBL" id="MBP2317102.1"/>
    </source>
</evidence>
<keyword evidence="3" id="KW-1185">Reference proteome</keyword>
<evidence type="ECO:0000313" key="3">
    <source>
        <dbReference type="Proteomes" id="UP001519331"/>
    </source>
</evidence>
<protein>
    <submittedName>
        <fullName evidence="2">Small-conductance mechanosensitive channel</fullName>
    </submittedName>
</protein>
<name>A0ABS4SY27_9MICC</name>
<sequence length="121" mass="13574">MTAERKDQEELRDMEVELELILQDAEVTVAKIREELAQHRQLRRQREQIERLPEYLAQTEVRWRDMRILLDEVRDELTEGKRDAAEAADAADGRSAEAPGAGEVDAGSAGDSEGGPDRSAS</sequence>
<evidence type="ECO:0000256" key="1">
    <source>
        <dbReference type="SAM" id="MobiDB-lite"/>
    </source>
</evidence>
<dbReference type="RefSeq" id="WP_210047325.1">
    <property type="nucleotide sequence ID" value="NZ_JAGINX010000001.1"/>
</dbReference>
<proteinExistence type="predicted"/>
<dbReference type="EMBL" id="JAGINX010000001">
    <property type="protein sequence ID" value="MBP2317102.1"/>
    <property type="molecule type" value="Genomic_DNA"/>
</dbReference>
<dbReference type="Proteomes" id="UP001519331">
    <property type="component" value="Unassembled WGS sequence"/>
</dbReference>
<organism evidence="2 3">
    <name type="scientific">Nesterenkonia lacusekhoensis</name>
    <dbReference type="NCBI Taxonomy" id="150832"/>
    <lineage>
        <taxon>Bacteria</taxon>
        <taxon>Bacillati</taxon>
        <taxon>Actinomycetota</taxon>
        <taxon>Actinomycetes</taxon>
        <taxon>Micrococcales</taxon>
        <taxon>Micrococcaceae</taxon>
        <taxon>Nesterenkonia</taxon>
    </lineage>
</organism>
<gene>
    <name evidence="2" type="ORF">JOF45_000121</name>
</gene>
<feature type="region of interest" description="Disordered" evidence="1">
    <location>
        <begin position="78"/>
        <end position="121"/>
    </location>
</feature>
<comment type="caution">
    <text evidence="2">The sequence shown here is derived from an EMBL/GenBank/DDBJ whole genome shotgun (WGS) entry which is preliminary data.</text>
</comment>
<reference evidence="2 3" key="1">
    <citation type="submission" date="2021-03" db="EMBL/GenBank/DDBJ databases">
        <title>Sequencing the genomes of 1000 actinobacteria strains.</title>
        <authorList>
            <person name="Klenk H.-P."/>
        </authorList>
    </citation>
    <scope>NUCLEOTIDE SEQUENCE [LARGE SCALE GENOMIC DNA]</scope>
    <source>
        <strain evidence="2 3">DSM 12544</strain>
    </source>
</reference>